<proteinExistence type="predicted"/>
<name>A0A6J4JDX2_9ACTN</name>
<accession>A0A6J4JDX2</accession>
<feature type="compositionally biased region" description="Low complexity" evidence="1">
    <location>
        <begin position="51"/>
        <end position="69"/>
    </location>
</feature>
<feature type="compositionally biased region" description="Basic and acidic residues" evidence="1">
    <location>
        <begin position="84"/>
        <end position="94"/>
    </location>
</feature>
<protein>
    <submittedName>
        <fullName evidence="2">Uncharacterized protein</fullName>
    </submittedName>
</protein>
<feature type="compositionally biased region" description="Basic residues" evidence="1">
    <location>
        <begin position="161"/>
        <end position="204"/>
    </location>
</feature>
<dbReference type="EMBL" id="CADCTB010000221">
    <property type="protein sequence ID" value="CAA9277832.1"/>
    <property type="molecule type" value="Genomic_DNA"/>
</dbReference>
<feature type="region of interest" description="Disordered" evidence="1">
    <location>
        <begin position="1"/>
        <end position="221"/>
    </location>
</feature>
<feature type="non-terminal residue" evidence="2">
    <location>
        <position position="1"/>
    </location>
</feature>
<gene>
    <name evidence="2" type="ORF">AVDCRST_MAG10-3702</name>
</gene>
<evidence type="ECO:0000256" key="1">
    <source>
        <dbReference type="SAM" id="MobiDB-lite"/>
    </source>
</evidence>
<feature type="compositionally biased region" description="Basic residues" evidence="1">
    <location>
        <begin position="8"/>
        <end position="21"/>
    </location>
</feature>
<dbReference type="AlphaFoldDB" id="A0A6J4JDX2"/>
<reference evidence="2" key="1">
    <citation type="submission" date="2020-02" db="EMBL/GenBank/DDBJ databases">
        <authorList>
            <person name="Meier V. D."/>
        </authorList>
    </citation>
    <scope>NUCLEOTIDE SEQUENCE</scope>
    <source>
        <strain evidence="2">AVDCRST_MAG10</strain>
    </source>
</reference>
<feature type="non-terminal residue" evidence="2">
    <location>
        <position position="221"/>
    </location>
</feature>
<feature type="compositionally biased region" description="Basic and acidic residues" evidence="1">
    <location>
        <begin position="36"/>
        <end position="49"/>
    </location>
</feature>
<evidence type="ECO:0000313" key="2">
    <source>
        <dbReference type="EMBL" id="CAA9277832.1"/>
    </source>
</evidence>
<sequence length="221" mass="24470">DFAPPGRALRHRRHPARHQLLPRRVLVVRAPRGRRGHSDGPHPPPDRHGLGPAPHRAAGRGARGPQRAPLQVLQALQEGSPRVPEGRRPPERGRQARRAGRAGHVVEGGGSRPAPRSPGPGGGRDRRDRPRRHGRFQQAGAGHLRRRARTTRAGARADHGGRRHPLGHRGRGQVRSRRGRRPHRRVNPPGSHRRRRGGRLRGRGRPAGQPRRQPAVPPPRV</sequence>
<organism evidence="2">
    <name type="scientific">uncultured Acidimicrobiales bacterium</name>
    <dbReference type="NCBI Taxonomy" id="310071"/>
    <lineage>
        <taxon>Bacteria</taxon>
        <taxon>Bacillati</taxon>
        <taxon>Actinomycetota</taxon>
        <taxon>Acidimicrobiia</taxon>
        <taxon>Acidimicrobiales</taxon>
        <taxon>environmental samples</taxon>
    </lineage>
</organism>